<sequence length="522" mass="58112">MGSDWPFVSIEDIAEVKSGKRLPKGNELVEHRTEFPYIRLVDVSNGRVDSENLKFLLPKTQEKISRYIVDTDDICLAIVGHTIGMVFYIDSKWSGVNLTENAARITNVSSDFNPRYIYYYLNSSIGQNEIISRKVGSAQGKLPLYNIKSLEIPKVPRAYQDNVVQILDKIDSKIELNKKTNNTLEQMAQALFKSWFVDFDPVFDNLLASVDFKLESLENRLPDNLKLKAQRRLAVLNSLENAAECKASLIALAHELQALSPTKEATQAAVQILGKTAETPVKANVSANPKILAQHANTHAHFPNEFEHNEQLGWIPKGWSASSVEDEFVVKGGSTPSTKNPDFWEDGEIHWTSPKDLSGNTTKIMLDTSRKITPAGLKKITSGLLPIDTVLMSSRAPVGYLALAKVPVAINQGYIAITDAKTLSSEYTIQWLDSVMDEIKGISGGTTFAEISKKTFKSIQLVIPSKKAVEAYTEVTKMYYKRITACVQEINTLTETRDYLLPKLISGELQIPDVVTDEKVVD</sequence>
<comment type="similarity">
    <text evidence="1">Belongs to the type-I restriction system S methylase family.</text>
</comment>
<dbReference type="Gene3D" id="3.90.220.20">
    <property type="entry name" value="DNA methylase specificity domains"/>
    <property type="match status" value="2"/>
</dbReference>
<feature type="domain" description="Type I restriction modification DNA specificity" evidence="4">
    <location>
        <begin position="316"/>
        <end position="468"/>
    </location>
</feature>
<organism evidence="5 6">
    <name type="scientific">Pseudoalteromonas atlantica</name>
    <name type="common">Alteromonas atlantica</name>
    <dbReference type="NCBI Taxonomy" id="288"/>
    <lineage>
        <taxon>Bacteria</taxon>
        <taxon>Pseudomonadati</taxon>
        <taxon>Pseudomonadota</taxon>
        <taxon>Gammaproteobacteria</taxon>
        <taxon>Alteromonadales</taxon>
        <taxon>Pseudoalteromonadaceae</taxon>
        <taxon>Pseudoalteromonas</taxon>
    </lineage>
</organism>
<gene>
    <name evidence="5" type="ORF">PAT01_22440</name>
</gene>
<evidence type="ECO:0000256" key="1">
    <source>
        <dbReference type="ARBA" id="ARBA00010923"/>
    </source>
</evidence>
<dbReference type="RefSeq" id="WP_154945485.1">
    <property type="nucleotide sequence ID" value="NZ_BJUT01000024.1"/>
</dbReference>
<keyword evidence="2" id="KW-0680">Restriction system</keyword>
<dbReference type="PANTHER" id="PTHR30408">
    <property type="entry name" value="TYPE-1 RESTRICTION ENZYME ECOKI SPECIFICITY PROTEIN"/>
    <property type="match status" value="1"/>
</dbReference>
<feature type="domain" description="Type I restriction modification DNA specificity" evidence="4">
    <location>
        <begin position="3"/>
        <end position="186"/>
    </location>
</feature>
<dbReference type="PANTHER" id="PTHR30408:SF13">
    <property type="entry name" value="TYPE I RESTRICTION ENZYME HINDI SPECIFICITY SUBUNIT"/>
    <property type="match status" value="1"/>
</dbReference>
<dbReference type="Proteomes" id="UP000321189">
    <property type="component" value="Unassembled WGS sequence"/>
</dbReference>
<dbReference type="CDD" id="cd17256">
    <property type="entry name" value="RMtype1_S_EcoJA65PI-TRD1-CR1_like"/>
    <property type="match status" value="1"/>
</dbReference>
<dbReference type="InterPro" id="IPR052021">
    <property type="entry name" value="Type-I_RS_S_subunit"/>
</dbReference>
<name>A0ABQ0UER1_PSEAF</name>
<keyword evidence="3" id="KW-0238">DNA-binding</keyword>
<accession>A0ABQ0UER1</accession>
<evidence type="ECO:0000313" key="5">
    <source>
        <dbReference type="EMBL" id="GEK76940.1"/>
    </source>
</evidence>
<evidence type="ECO:0000256" key="3">
    <source>
        <dbReference type="ARBA" id="ARBA00023125"/>
    </source>
</evidence>
<dbReference type="InterPro" id="IPR000055">
    <property type="entry name" value="Restrct_endonuc_typeI_TRD"/>
</dbReference>
<dbReference type="Pfam" id="PF01420">
    <property type="entry name" value="Methylase_S"/>
    <property type="match status" value="2"/>
</dbReference>
<comment type="caution">
    <text evidence="5">The sequence shown here is derived from an EMBL/GenBank/DDBJ whole genome shotgun (WGS) entry which is preliminary data.</text>
</comment>
<dbReference type="SUPFAM" id="SSF116734">
    <property type="entry name" value="DNA methylase specificity domain"/>
    <property type="match status" value="2"/>
</dbReference>
<proteinExistence type="inferred from homology"/>
<evidence type="ECO:0000259" key="4">
    <source>
        <dbReference type="Pfam" id="PF01420"/>
    </source>
</evidence>
<evidence type="ECO:0000313" key="6">
    <source>
        <dbReference type="Proteomes" id="UP000321189"/>
    </source>
</evidence>
<dbReference type="InterPro" id="IPR044946">
    <property type="entry name" value="Restrct_endonuc_typeI_TRD_sf"/>
</dbReference>
<dbReference type="EMBL" id="BJUT01000024">
    <property type="protein sequence ID" value="GEK76940.1"/>
    <property type="molecule type" value="Genomic_DNA"/>
</dbReference>
<keyword evidence="6" id="KW-1185">Reference proteome</keyword>
<evidence type="ECO:0000256" key="2">
    <source>
        <dbReference type="ARBA" id="ARBA00022747"/>
    </source>
</evidence>
<protein>
    <recommendedName>
        <fullName evidence="4">Type I restriction modification DNA specificity domain-containing protein</fullName>
    </recommendedName>
</protein>
<reference evidence="5 6" key="1">
    <citation type="submission" date="2019-07" db="EMBL/GenBank/DDBJ databases">
        <title>Whole genome shotgun sequence of Pseudoalteromonas atlantica NBRC 103033.</title>
        <authorList>
            <person name="Hosoyama A."/>
            <person name="Uohara A."/>
            <person name="Ohji S."/>
            <person name="Ichikawa N."/>
        </authorList>
    </citation>
    <scope>NUCLEOTIDE SEQUENCE [LARGE SCALE GENOMIC DNA]</scope>
    <source>
        <strain evidence="5 6">NBRC 103033</strain>
    </source>
</reference>